<gene>
    <name evidence="1" type="ORF">MWN34_10945</name>
</gene>
<dbReference type="EMBL" id="JALKCH010000006">
    <property type="protein sequence ID" value="MCK0197430.1"/>
    <property type="molecule type" value="Genomic_DNA"/>
</dbReference>
<proteinExistence type="predicted"/>
<keyword evidence="2" id="KW-1185">Reference proteome</keyword>
<comment type="caution">
    <text evidence="1">The sequence shown here is derived from an EMBL/GenBank/DDBJ whole genome shotgun (WGS) entry which is preliminary data.</text>
</comment>
<protein>
    <submittedName>
        <fullName evidence="1">Uncharacterized protein</fullName>
    </submittedName>
</protein>
<sequence length="235" mass="26204">MKIVFRCDPALADHLPRPVAAGDALPDWLRRMPVTARSELTGQAVRTVKQCPPFVEAMRTGFLMPLPCDVRVEAGRFEWDWQIPGPSVREHPRAPLAFHVPAQLSGMPGHDPRHAAIKFNSFWTIELEPGWSLFATHPANREDLPFRTLTGLVHADLFNDAGINFPALWTEPDFSGVLPKGLPVVQCFAVPREPAELVFESLDASRAAGYSALVQAVMAEPGVYRKRFRPRRPRG</sequence>
<name>A0ABT0DBU3_9HYPH</name>
<reference evidence="1 2" key="1">
    <citation type="submission" date="2022-04" db="EMBL/GenBank/DDBJ databases">
        <authorList>
            <person name="Grouzdev D.S."/>
            <person name="Pantiukh K.S."/>
            <person name="Krutkina M.S."/>
        </authorList>
    </citation>
    <scope>NUCLEOTIDE SEQUENCE [LARGE SCALE GENOMIC DNA]</scope>
    <source>
        <strain evidence="1 2">6x-1</strain>
    </source>
</reference>
<organism evidence="1 2">
    <name type="scientific">Ancylobacter crimeensis</name>
    <dbReference type="NCBI Taxonomy" id="2579147"/>
    <lineage>
        <taxon>Bacteria</taxon>
        <taxon>Pseudomonadati</taxon>
        <taxon>Pseudomonadota</taxon>
        <taxon>Alphaproteobacteria</taxon>
        <taxon>Hyphomicrobiales</taxon>
        <taxon>Xanthobacteraceae</taxon>
        <taxon>Ancylobacter</taxon>
    </lineage>
</organism>
<evidence type="ECO:0000313" key="2">
    <source>
        <dbReference type="Proteomes" id="UP001203284"/>
    </source>
</evidence>
<dbReference type="Proteomes" id="UP001203284">
    <property type="component" value="Unassembled WGS sequence"/>
</dbReference>
<evidence type="ECO:0000313" key="1">
    <source>
        <dbReference type="EMBL" id="MCK0197430.1"/>
    </source>
</evidence>
<dbReference type="RefSeq" id="WP_247029176.1">
    <property type="nucleotide sequence ID" value="NZ_JALKCH010000006.1"/>
</dbReference>
<accession>A0ABT0DBU3</accession>